<evidence type="ECO:0000313" key="2">
    <source>
        <dbReference type="EMBL" id="KAK4229422.1"/>
    </source>
</evidence>
<gene>
    <name evidence="2" type="ORF">QBC38DRAFT_472349</name>
</gene>
<evidence type="ECO:0000313" key="3">
    <source>
        <dbReference type="Proteomes" id="UP001301958"/>
    </source>
</evidence>
<feature type="compositionally biased region" description="Low complexity" evidence="1">
    <location>
        <begin position="60"/>
        <end position="78"/>
    </location>
</feature>
<dbReference type="Proteomes" id="UP001301958">
    <property type="component" value="Unassembled WGS sequence"/>
</dbReference>
<feature type="compositionally biased region" description="Basic and acidic residues" evidence="1">
    <location>
        <begin position="106"/>
        <end position="121"/>
    </location>
</feature>
<evidence type="ECO:0000256" key="1">
    <source>
        <dbReference type="SAM" id="MobiDB-lite"/>
    </source>
</evidence>
<keyword evidence="3" id="KW-1185">Reference proteome</keyword>
<organism evidence="2 3">
    <name type="scientific">Podospora fimiseda</name>
    <dbReference type="NCBI Taxonomy" id="252190"/>
    <lineage>
        <taxon>Eukaryota</taxon>
        <taxon>Fungi</taxon>
        <taxon>Dikarya</taxon>
        <taxon>Ascomycota</taxon>
        <taxon>Pezizomycotina</taxon>
        <taxon>Sordariomycetes</taxon>
        <taxon>Sordariomycetidae</taxon>
        <taxon>Sordariales</taxon>
        <taxon>Podosporaceae</taxon>
        <taxon>Podospora</taxon>
    </lineage>
</organism>
<name>A0AAN7BTZ0_9PEZI</name>
<sequence>MSFHKAPSAGMKVTPSNPPITHESTGKVENSSLAAESIRSGGPFKENPESRFESTAVKPSSSSTETSGLSSSSSGISSAAKPHGKNLKEGGFEGSGTEGGSLPEPGSKDDPGRKGLEKEIGKGGGIKISGEGENMFCGLSTEESA</sequence>
<protein>
    <submittedName>
        <fullName evidence="2">Uncharacterized protein</fullName>
    </submittedName>
</protein>
<reference evidence="2" key="1">
    <citation type="journal article" date="2023" name="Mol. Phylogenet. Evol.">
        <title>Genome-scale phylogeny and comparative genomics of the fungal order Sordariales.</title>
        <authorList>
            <person name="Hensen N."/>
            <person name="Bonometti L."/>
            <person name="Westerberg I."/>
            <person name="Brannstrom I.O."/>
            <person name="Guillou S."/>
            <person name="Cros-Aarteil S."/>
            <person name="Calhoun S."/>
            <person name="Haridas S."/>
            <person name="Kuo A."/>
            <person name="Mondo S."/>
            <person name="Pangilinan J."/>
            <person name="Riley R."/>
            <person name="LaButti K."/>
            <person name="Andreopoulos B."/>
            <person name="Lipzen A."/>
            <person name="Chen C."/>
            <person name="Yan M."/>
            <person name="Daum C."/>
            <person name="Ng V."/>
            <person name="Clum A."/>
            <person name="Steindorff A."/>
            <person name="Ohm R.A."/>
            <person name="Martin F."/>
            <person name="Silar P."/>
            <person name="Natvig D.O."/>
            <person name="Lalanne C."/>
            <person name="Gautier V."/>
            <person name="Ament-Velasquez S.L."/>
            <person name="Kruys A."/>
            <person name="Hutchinson M.I."/>
            <person name="Powell A.J."/>
            <person name="Barry K."/>
            <person name="Miller A.N."/>
            <person name="Grigoriev I.V."/>
            <person name="Debuchy R."/>
            <person name="Gladieux P."/>
            <person name="Hiltunen Thoren M."/>
            <person name="Johannesson H."/>
        </authorList>
    </citation>
    <scope>NUCLEOTIDE SEQUENCE</scope>
    <source>
        <strain evidence="2">CBS 990.96</strain>
    </source>
</reference>
<comment type="caution">
    <text evidence="2">The sequence shown here is derived from an EMBL/GenBank/DDBJ whole genome shotgun (WGS) entry which is preliminary data.</text>
</comment>
<proteinExistence type="predicted"/>
<reference evidence="2" key="2">
    <citation type="submission" date="2023-05" db="EMBL/GenBank/DDBJ databases">
        <authorList>
            <consortium name="Lawrence Berkeley National Laboratory"/>
            <person name="Steindorff A."/>
            <person name="Hensen N."/>
            <person name="Bonometti L."/>
            <person name="Westerberg I."/>
            <person name="Brannstrom I.O."/>
            <person name="Guillou S."/>
            <person name="Cros-Aarteil S."/>
            <person name="Calhoun S."/>
            <person name="Haridas S."/>
            <person name="Kuo A."/>
            <person name="Mondo S."/>
            <person name="Pangilinan J."/>
            <person name="Riley R."/>
            <person name="Labutti K."/>
            <person name="Andreopoulos B."/>
            <person name="Lipzen A."/>
            <person name="Chen C."/>
            <person name="Yanf M."/>
            <person name="Daum C."/>
            <person name="Ng V."/>
            <person name="Clum A."/>
            <person name="Ohm R."/>
            <person name="Martin F."/>
            <person name="Silar P."/>
            <person name="Natvig D."/>
            <person name="Lalanne C."/>
            <person name="Gautier V."/>
            <person name="Ament-Velasquez S.L."/>
            <person name="Kruys A."/>
            <person name="Hutchinson M.I."/>
            <person name="Powell A.J."/>
            <person name="Barry K."/>
            <person name="Miller A.N."/>
            <person name="Grigoriev I.V."/>
            <person name="Debuchy R."/>
            <person name="Gladieux P."/>
            <person name="Thoren M.H."/>
            <person name="Johannesson H."/>
        </authorList>
    </citation>
    <scope>NUCLEOTIDE SEQUENCE</scope>
    <source>
        <strain evidence="2">CBS 990.96</strain>
    </source>
</reference>
<feature type="region of interest" description="Disordered" evidence="1">
    <location>
        <begin position="1"/>
        <end position="145"/>
    </location>
</feature>
<dbReference type="AlphaFoldDB" id="A0AAN7BTZ0"/>
<accession>A0AAN7BTZ0</accession>
<dbReference type="EMBL" id="MU865308">
    <property type="protein sequence ID" value="KAK4229422.1"/>
    <property type="molecule type" value="Genomic_DNA"/>
</dbReference>